<protein>
    <submittedName>
        <fullName evidence="7">Phosphate:Na+ symporter</fullName>
    </submittedName>
</protein>
<evidence type="ECO:0000256" key="6">
    <source>
        <dbReference type="SAM" id="Phobius"/>
    </source>
</evidence>
<sequence>MSFADLAIALGGLGLLLLGMQMLTDGLRAAAGSHLQNFLERTTQTRLRAAISGFTVTAIVQSSSAVVVALLGFTNAGMLKLRQAAWVVFGSNVGTTMTAWIVALIGLKLNIAVIAWPLIGLGMLTRLVKQNSIAAHIGTAVAGFGVLFVGLDTLREAFTQLVPLLPVAQLEVSGLGGVLLAVLAGVILTALVQSSSAALAIVLTASATGVFSPLAGAAVVIGANIGTTVTALLAAIGATAHAKRLAAVHVVMNALTGAVALLLLVPLWWVSAWLSGGNDVANISAGLAVFHTLFNVLGLGLMRLIDNRLFSRVESWYKLPPIRSGQPRFLDKTVLQVPAMGIAAAQQEQQRVLRQYIMRLRTFLRDSEDDVSHAEDIATGELLEHIYLYISKLGEQNLTGAEALALAQLHSNHGRLVDLRQLVEAFKAAAPELLDASLNHQWRAQLLAFLNGADMATRSEAEWQQGVQQIQQSRQQQRQQWLQQIAADQLAPTRGAQLVQLASKWERSAELVKALQVGS</sequence>
<dbReference type="OrthoDB" id="9763003at2"/>
<feature type="transmembrane region" description="Helical" evidence="6">
    <location>
        <begin position="135"/>
        <end position="154"/>
    </location>
</feature>
<name>A0A317Q7K7_9GAMM</name>
<keyword evidence="5 6" id="KW-0472">Membrane</keyword>
<dbReference type="InterPro" id="IPR003841">
    <property type="entry name" value="Na/Pi_transpt"/>
</dbReference>
<dbReference type="Proteomes" id="UP000246964">
    <property type="component" value="Unassembled WGS sequence"/>
</dbReference>
<dbReference type="GO" id="GO:0005436">
    <property type="term" value="F:sodium:phosphate symporter activity"/>
    <property type="evidence" value="ECO:0007669"/>
    <property type="project" value="InterPro"/>
</dbReference>
<feature type="transmembrane region" description="Helical" evidence="6">
    <location>
        <begin position="111"/>
        <end position="128"/>
    </location>
</feature>
<comment type="caution">
    <text evidence="7">The sequence shown here is derived from an EMBL/GenBank/DDBJ whole genome shotgun (WGS) entry which is preliminary data.</text>
</comment>
<evidence type="ECO:0000256" key="3">
    <source>
        <dbReference type="ARBA" id="ARBA00022692"/>
    </source>
</evidence>
<evidence type="ECO:0000313" key="8">
    <source>
        <dbReference type="Proteomes" id="UP000246964"/>
    </source>
</evidence>
<feature type="transmembrane region" description="Helical" evidence="6">
    <location>
        <begin position="221"/>
        <end position="240"/>
    </location>
</feature>
<feature type="transmembrane region" description="Helical" evidence="6">
    <location>
        <begin position="247"/>
        <end position="269"/>
    </location>
</feature>
<dbReference type="GO" id="GO:0005886">
    <property type="term" value="C:plasma membrane"/>
    <property type="evidence" value="ECO:0007669"/>
    <property type="project" value="UniProtKB-SubCell"/>
</dbReference>
<dbReference type="EMBL" id="QGTT01000007">
    <property type="protein sequence ID" value="PWW13028.1"/>
    <property type="molecule type" value="Genomic_DNA"/>
</dbReference>
<organism evidence="7 8">
    <name type="scientific">Pseudidiomarina maritima</name>
    <dbReference type="NCBI Taxonomy" id="519453"/>
    <lineage>
        <taxon>Bacteria</taxon>
        <taxon>Pseudomonadati</taxon>
        <taxon>Pseudomonadota</taxon>
        <taxon>Gammaproteobacteria</taxon>
        <taxon>Alteromonadales</taxon>
        <taxon>Idiomarinaceae</taxon>
        <taxon>Pseudidiomarina</taxon>
    </lineage>
</organism>
<feature type="transmembrane region" description="Helical" evidence="6">
    <location>
        <begin position="53"/>
        <end position="73"/>
    </location>
</feature>
<comment type="subcellular location">
    <subcellularLocation>
        <location evidence="1">Cell membrane</location>
        <topology evidence="1">Multi-pass membrane protein</topology>
    </subcellularLocation>
</comment>
<keyword evidence="3 6" id="KW-0812">Transmembrane</keyword>
<dbReference type="PANTHER" id="PTHR10010:SF46">
    <property type="entry name" value="SODIUM-DEPENDENT PHOSPHATE TRANSPORT PROTEIN 2B"/>
    <property type="match status" value="1"/>
</dbReference>
<reference evidence="7 8" key="1">
    <citation type="submission" date="2018-05" db="EMBL/GenBank/DDBJ databases">
        <title>Freshwater and sediment microbial communities from various areas in North America, analyzing microbe dynamics in response to fracking.</title>
        <authorList>
            <person name="Lamendella R."/>
        </authorList>
    </citation>
    <scope>NUCLEOTIDE SEQUENCE [LARGE SCALE GENOMIC DNA]</scope>
    <source>
        <strain evidence="7 8">125B1</strain>
    </source>
</reference>
<gene>
    <name evidence="7" type="ORF">DET45_10759</name>
</gene>
<evidence type="ECO:0000256" key="2">
    <source>
        <dbReference type="ARBA" id="ARBA00022475"/>
    </source>
</evidence>
<evidence type="ECO:0000313" key="7">
    <source>
        <dbReference type="EMBL" id="PWW13028.1"/>
    </source>
</evidence>
<keyword evidence="2" id="KW-1003">Cell membrane</keyword>
<dbReference type="GO" id="GO:0044341">
    <property type="term" value="P:sodium-dependent phosphate transport"/>
    <property type="evidence" value="ECO:0007669"/>
    <property type="project" value="InterPro"/>
</dbReference>
<keyword evidence="8" id="KW-1185">Reference proteome</keyword>
<feature type="transmembrane region" description="Helical" evidence="6">
    <location>
        <begin position="281"/>
        <end position="302"/>
    </location>
</feature>
<dbReference type="Pfam" id="PF02690">
    <property type="entry name" value="Na_Pi_cotrans"/>
    <property type="match status" value="2"/>
</dbReference>
<proteinExistence type="predicted"/>
<dbReference type="RefSeq" id="WP_110075972.1">
    <property type="nucleotide sequence ID" value="NZ_QGTT01000007.1"/>
</dbReference>
<feature type="transmembrane region" description="Helical" evidence="6">
    <location>
        <begin position="174"/>
        <end position="192"/>
    </location>
</feature>
<dbReference type="NCBIfam" id="NF037997">
    <property type="entry name" value="Na_Pi_symport"/>
    <property type="match status" value="1"/>
</dbReference>
<evidence type="ECO:0000256" key="5">
    <source>
        <dbReference type="ARBA" id="ARBA00023136"/>
    </source>
</evidence>
<accession>A0A317Q7K7</accession>
<evidence type="ECO:0000256" key="4">
    <source>
        <dbReference type="ARBA" id="ARBA00022989"/>
    </source>
</evidence>
<dbReference type="AlphaFoldDB" id="A0A317Q7K7"/>
<evidence type="ECO:0000256" key="1">
    <source>
        <dbReference type="ARBA" id="ARBA00004651"/>
    </source>
</evidence>
<dbReference type="PANTHER" id="PTHR10010">
    <property type="entry name" value="SOLUTE CARRIER FAMILY 34 SODIUM PHOSPHATE , MEMBER 2-RELATED"/>
    <property type="match status" value="1"/>
</dbReference>
<keyword evidence="4 6" id="KW-1133">Transmembrane helix</keyword>